<protein>
    <submittedName>
        <fullName evidence="1">Uncharacterized protein</fullName>
    </submittedName>
</protein>
<evidence type="ECO:0000313" key="1">
    <source>
        <dbReference type="EMBL" id="KRZ05266.1"/>
    </source>
</evidence>
<feature type="non-terminal residue" evidence="1">
    <location>
        <position position="1"/>
    </location>
</feature>
<reference evidence="1 2" key="1">
    <citation type="submission" date="2015-01" db="EMBL/GenBank/DDBJ databases">
        <title>Evolution of Trichinella species and genotypes.</title>
        <authorList>
            <person name="Korhonen P.K."/>
            <person name="Edoardo P."/>
            <person name="Giuseppe L.R."/>
            <person name="Gasser R.B."/>
        </authorList>
    </citation>
    <scope>NUCLEOTIDE SEQUENCE [LARGE SCALE GENOMIC DNA]</scope>
    <source>
        <strain evidence="1">ISS588</strain>
    </source>
</reference>
<comment type="caution">
    <text evidence="1">The sequence shown here is derived from an EMBL/GenBank/DDBJ whole genome shotgun (WGS) entry which is preliminary data.</text>
</comment>
<dbReference type="AlphaFoldDB" id="A0A0V1H441"/>
<keyword evidence="2" id="KW-1185">Reference proteome</keyword>
<proteinExistence type="predicted"/>
<name>A0A0V1H441_TRIPS</name>
<organism evidence="1 2">
    <name type="scientific">Trichinella pseudospiralis</name>
    <name type="common">Parasitic roundworm</name>
    <dbReference type="NCBI Taxonomy" id="6337"/>
    <lineage>
        <taxon>Eukaryota</taxon>
        <taxon>Metazoa</taxon>
        <taxon>Ecdysozoa</taxon>
        <taxon>Nematoda</taxon>
        <taxon>Enoplea</taxon>
        <taxon>Dorylaimia</taxon>
        <taxon>Trichinellida</taxon>
        <taxon>Trichinellidae</taxon>
        <taxon>Trichinella</taxon>
    </lineage>
</organism>
<sequence length="219" mass="24725">LQSINWQQWTSHKAVKSALQCSLEVYLFELLCGMFQIQAQQAEEISHDVIKCSFHSQRFSKIQQALRLNFLCITSNWDSKSLNETLKNSLLKLGIQKHLPIADVVAVELDREMNILLNCTFKRNYAHSTNVVELNVIARSEMQIPRSRCAYYHHNCKYTYPTVGAATKLTSGGVSVPTTKTIPSESASGTASPLTKRMRIRNFASSSTNNTSNKCHQQQ</sequence>
<evidence type="ECO:0000313" key="2">
    <source>
        <dbReference type="Proteomes" id="UP000054805"/>
    </source>
</evidence>
<dbReference type="EMBL" id="JYDS01000469">
    <property type="protein sequence ID" value="KRZ05266.1"/>
    <property type="molecule type" value="Genomic_DNA"/>
</dbReference>
<accession>A0A0V1H441</accession>
<gene>
    <name evidence="1" type="ORF">T4B_8394</name>
</gene>
<feature type="non-terminal residue" evidence="1">
    <location>
        <position position="219"/>
    </location>
</feature>
<dbReference type="Proteomes" id="UP000054805">
    <property type="component" value="Unassembled WGS sequence"/>
</dbReference>